<dbReference type="KEGG" id="fku:FGKAn22_10950"/>
<organism evidence="1 2">
    <name type="scientific">Ferrigenium kumadai</name>
    <dbReference type="NCBI Taxonomy" id="1682490"/>
    <lineage>
        <taxon>Bacteria</taxon>
        <taxon>Pseudomonadati</taxon>
        <taxon>Pseudomonadota</taxon>
        <taxon>Betaproteobacteria</taxon>
        <taxon>Nitrosomonadales</taxon>
        <taxon>Gallionellaceae</taxon>
        <taxon>Ferrigenium</taxon>
    </lineage>
</organism>
<protein>
    <submittedName>
        <fullName evidence="1">Uncharacterized protein</fullName>
    </submittedName>
</protein>
<sequence>MAIDLLPSELKELAGRIVQALQKEATRNTSTGTAPRIELAGAQFTRVVDPANQQPGYAGIWRNTRNERCGTLTFNSDGSFYAEFDLFCPHPRDARWFVETVIAWGNEGTMRSEAKLVPSFEE</sequence>
<keyword evidence="2" id="KW-1185">Reference proteome</keyword>
<reference evidence="1 2" key="1">
    <citation type="submission" date="2019-03" db="EMBL/GenBank/DDBJ databases">
        <title>Complete genome sequence of Ferrigenium kumadai strain An22, a microaerophilic iron-oxidizing bacterium isolated from a paddy field soil.</title>
        <authorList>
            <person name="Watanabe T."/>
            <person name="Asakawa S."/>
        </authorList>
    </citation>
    <scope>NUCLEOTIDE SEQUENCE [LARGE SCALE GENOMIC DNA]</scope>
    <source>
        <strain evidence="1 2">An22</strain>
    </source>
</reference>
<dbReference type="Proteomes" id="UP001319121">
    <property type="component" value="Chromosome"/>
</dbReference>
<gene>
    <name evidence="1" type="ORF">FGKAn22_10950</name>
</gene>
<dbReference type="RefSeq" id="WP_212786980.1">
    <property type="nucleotide sequence ID" value="NZ_AP019536.1"/>
</dbReference>
<dbReference type="EMBL" id="AP019536">
    <property type="protein sequence ID" value="BBI99402.1"/>
    <property type="molecule type" value="Genomic_DNA"/>
</dbReference>
<proteinExistence type="predicted"/>
<evidence type="ECO:0000313" key="2">
    <source>
        <dbReference type="Proteomes" id="UP001319121"/>
    </source>
</evidence>
<name>A0AAN1SYL0_9PROT</name>
<accession>A0AAN1SYL0</accession>
<evidence type="ECO:0000313" key="1">
    <source>
        <dbReference type="EMBL" id="BBI99402.1"/>
    </source>
</evidence>
<dbReference type="AlphaFoldDB" id="A0AAN1SYL0"/>